<feature type="region of interest" description="Disordered" evidence="1">
    <location>
        <begin position="181"/>
        <end position="202"/>
    </location>
</feature>
<gene>
    <name evidence="3" type="ORF">Glove_73g40</name>
</gene>
<dbReference type="InterPro" id="IPR005162">
    <property type="entry name" value="Retrotrans_gag_dom"/>
</dbReference>
<dbReference type="OrthoDB" id="2444994at2759"/>
<comment type="caution">
    <text evidence="3">The sequence shown here is derived from an EMBL/GenBank/DDBJ whole genome shotgun (WGS) entry which is preliminary data.</text>
</comment>
<evidence type="ECO:0000313" key="3">
    <source>
        <dbReference type="EMBL" id="RHZ85013.1"/>
    </source>
</evidence>
<evidence type="ECO:0000256" key="1">
    <source>
        <dbReference type="SAM" id="MobiDB-lite"/>
    </source>
</evidence>
<dbReference type="PANTHER" id="PTHR33223:SF6">
    <property type="entry name" value="CCHC-TYPE DOMAIN-CONTAINING PROTEIN"/>
    <property type="match status" value="1"/>
</dbReference>
<evidence type="ECO:0000313" key="4">
    <source>
        <dbReference type="Proteomes" id="UP000266861"/>
    </source>
</evidence>
<feature type="domain" description="Retrotransposon gag" evidence="2">
    <location>
        <begin position="63"/>
        <end position="163"/>
    </location>
</feature>
<protein>
    <recommendedName>
        <fullName evidence="2">Retrotransposon gag domain-containing protein</fullName>
    </recommendedName>
</protein>
<dbReference type="AlphaFoldDB" id="A0A397JJ69"/>
<keyword evidence="4" id="KW-1185">Reference proteome</keyword>
<dbReference type="EMBL" id="PQFF01000069">
    <property type="protein sequence ID" value="RHZ85013.1"/>
    <property type="molecule type" value="Genomic_DNA"/>
</dbReference>
<name>A0A397JJ69_9GLOM</name>
<dbReference type="PANTHER" id="PTHR33223">
    <property type="entry name" value="CCHC-TYPE DOMAIN-CONTAINING PROTEIN"/>
    <property type="match status" value="1"/>
</dbReference>
<evidence type="ECO:0000259" key="2">
    <source>
        <dbReference type="Pfam" id="PF03732"/>
    </source>
</evidence>
<organism evidence="3 4">
    <name type="scientific">Diversispora epigaea</name>
    <dbReference type="NCBI Taxonomy" id="1348612"/>
    <lineage>
        <taxon>Eukaryota</taxon>
        <taxon>Fungi</taxon>
        <taxon>Fungi incertae sedis</taxon>
        <taxon>Mucoromycota</taxon>
        <taxon>Glomeromycotina</taxon>
        <taxon>Glomeromycetes</taxon>
        <taxon>Diversisporales</taxon>
        <taxon>Diversisporaceae</taxon>
        <taxon>Diversispora</taxon>
    </lineage>
</organism>
<reference evidence="3 4" key="1">
    <citation type="submission" date="2018-08" db="EMBL/GenBank/DDBJ databases">
        <title>Genome and evolution of the arbuscular mycorrhizal fungus Diversispora epigaea (formerly Glomus versiforme) and its bacterial endosymbionts.</title>
        <authorList>
            <person name="Sun X."/>
            <person name="Fei Z."/>
            <person name="Harrison M."/>
        </authorList>
    </citation>
    <scope>NUCLEOTIDE SEQUENCE [LARGE SCALE GENOMIC DNA]</scope>
    <source>
        <strain evidence="3 4">IT104</strain>
    </source>
</reference>
<sequence>MSRAAEENETNALIRRLQDAFRIRNDAKIPSFCGENQDPMEWLEEFNRFANINQYNNEYKLRVVSGYLQGAARQWFNEIQEGRNPITRWNDQNHVSFESSFMTAFKTTALINQWRFELQMKVQKLGKTVERYANDIKKLIRRIDGKNRWSEDEKVWQFLKGLRKDIAYQARPLNLPLKKSKRSGEGYEFNEYPDPFSDVNQA</sequence>
<dbReference type="Pfam" id="PF03732">
    <property type="entry name" value="Retrotrans_gag"/>
    <property type="match status" value="1"/>
</dbReference>
<proteinExistence type="predicted"/>
<dbReference type="Proteomes" id="UP000266861">
    <property type="component" value="Unassembled WGS sequence"/>
</dbReference>
<accession>A0A397JJ69</accession>